<dbReference type="OrthoDB" id="2769928at2"/>
<dbReference type="Pfam" id="PF12680">
    <property type="entry name" value="SnoaL_2"/>
    <property type="match status" value="1"/>
</dbReference>
<dbReference type="KEGG" id="pzh:CX676_13185"/>
<dbReference type="GO" id="GO:0030638">
    <property type="term" value="P:polyketide metabolic process"/>
    <property type="evidence" value="ECO:0007669"/>
    <property type="project" value="InterPro"/>
</dbReference>
<evidence type="ECO:0000313" key="4">
    <source>
        <dbReference type="Proteomes" id="UP000234530"/>
    </source>
</evidence>
<feature type="region of interest" description="Disordered" evidence="1">
    <location>
        <begin position="156"/>
        <end position="181"/>
    </location>
</feature>
<dbReference type="RefSeq" id="WP_101754330.1">
    <property type="nucleotide sequence ID" value="NZ_CP025430.1"/>
</dbReference>
<dbReference type="SUPFAM" id="SSF54427">
    <property type="entry name" value="NTF2-like"/>
    <property type="match status" value="2"/>
</dbReference>
<dbReference type="InterPro" id="IPR037401">
    <property type="entry name" value="SnoaL-like"/>
</dbReference>
<keyword evidence="4" id="KW-1185">Reference proteome</keyword>
<evidence type="ECO:0000313" key="3">
    <source>
        <dbReference type="EMBL" id="AUH66353.1"/>
    </source>
</evidence>
<protein>
    <submittedName>
        <fullName evidence="3">Polyketide cyclase</fullName>
    </submittedName>
</protein>
<dbReference type="InterPro" id="IPR032710">
    <property type="entry name" value="NTF2-like_dom_sf"/>
</dbReference>
<evidence type="ECO:0000259" key="2">
    <source>
        <dbReference type="Pfam" id="PF12680"/>
    </source>
</evidence>
<dbReference type="Gene3D" id="3.10.450.50">
    <property type="match status" value="2"/>
</dbReference>
<dbReference type="EMBL" id="CP025430">
    <property type="protein sequence ID" value="AUH66353.1"/>
    <property type="molecule type" value="Genomic_DNA"/>
</dbReference>
<reference evidence="3 4" key="1">
    <citation type="journal article" date="2013" name="Antonie Van Leeuwenhoek">
        <title>Paracoccus zhejiangensis sp. nov., isolated from activated sludge in wastewater-treatment system.</title>
        <authorList>
            <person name="Wu Z.G."/>
            <person name="Zhang D.F."/>
            <person name="Liu Y.L."/>
            <person name="Wang F."/>
            <person name="Jiang X."/>
            <person name="Li C."/>
            <person name="Li S.P."/>
            <person name="Hong Q."/>
            <person name="Li W.J."/>
        </authorList>
    </citation>
    <scope>NUCLEOTIDE SEQUENCE [LARGE SCALE GENOMIC DNA]</scope>
    <source>
        <strain evidence="3 4">J6</strain>
    </source>
</reference>
<proteinExistence type="predicted"/>
<name>A0A2H5F478_9RHOB</name>
<organism evidence="3 4">
    <name type="scientific">Paracoccus zhejiangensis</name>
    <dbReference type="NCBI Taxonomy" id="1077935"/>
    <lineage>
        <taxon>Bacteria</taxon>
        <taxon>Pseudomonadati</taxon>
        <taxon>Pseudomonadota</taxon>
        <taxon>Alphaproteobacteria</taxon>
        <taxon>Rhodobacterales</taxon>
        <taxon>Paracoccaceae</taxon>
        <taxon>Paracoccus</taxon>
    </lineage>
</organism>
<evidence type="ECO:0000256" key="1">
    <source>
        <dbReference type="SAM" id="MobiDB-lite"/>
    </source>
</evidence>
<sequence>MKDFDPKFRDFPDYILGITREIWEDRGIATLHQYYAPDIVVRSPASVVVGNGDVIAATMATLAEFPDRQLLGEDVIWSGTPEEGMLSSHRVFSTATHAGDGIYGKATGRKLHYRILADCHAIANQINDEWLIRDQGAIVRQMGLDPRDFARAQIASEGGAEAASRPLTPATDRPGPYLGRGNDNEWGQRYADLLTRIMGADLAVIGTEYDRAAQLEHPGGVTAHGREAADHFWMGLRAALPAATFTIHHVIGRDDPMMPPRAALRWSLTGKHSGWGAFGRPTGAELHVMGMCHAEFGPRGLRREWVLFDETAIWKQILLHTGEL</sequence>
<gene>
    <name evidence="3" type="ORF">CX676_13185</name>
</gene>
<feature type="domain" description="SnoaL-like" evidence="2">
    <location>
        <begin position="198"/>
        <end position="296"/>
    </location>
</feature>
<dbReference type="AlphaFoldDB" id="A0A2H5F478"/>
<dbReference type="Proteomes" id="UP000234530">
    <property type="component" value="Chromosome"/>
</dbReference>
<accession>A0A2H5F478</accession>
<dbReference type="Pfam" id="PF07366">
    <property type="entry name" value="SnoaL"/>
    <property type="match status" value="1"/>
</dbReference>
<dbReference type="InterPro" id="IPR009959">
    <property type="entry name" value="Cyclase_SnoaL-like"/>
</dbReference>